<dbReference type="Gene3D" id="3.10.10.10">
    <property type="entry name" value="HIV Type 1 Reverse Transcriptase, subunit A, domain 1"/>
    <property type="match status" value="1"/>
</dbReference>
<dbReference type="Proteomes" id="UP001221898">
    <property type="component" value="Unassembled WGS sequence"/>
</dbReference>
<gene>
    <name evidence="5" type="ORF">AAFF_G00275930</name>
</gene>
<dbReference type="PANTHER" id="PTHR37984">
    <property type="entry name" value="PROTEIN CBG26694"/>
    <property type="match status" value="1"/>
</dbReference>
<dbReference type="GO" id="GO:0004523">
    <property type="term" value="F:RNA-DNA hybrid ribonuclease activity"/>
    <property type="evidence" value="ECO:0007669"/>
    <property type="project" value="UniProtKB-EC"/>
</dbReference>
<reference evidence="5" key="1">
    <citation type="journal article" date="2023" name="Science">
        <title>Genome structures resolve the early diversification of teleost fishes.</title>
        <authorList>
            <person name="Parey E."/>
            <person name="Louis A."/>
            <person name="Montfort J."/>
            <person name="Bouchez O."/>
            <person name="Roques C."/>
            <person name="Iampietro C."/>
            <person name="Lluch J."/>
            <person name="Castinel A."/>
            <person name="Donnadieu C."/>
            <person name="Desvignes T."/>
            <person name="Floi Bucao C."/>
            <person name="Jouanno E."/>
            <person name="Wen M."/>
            <person name="Mejri S."/>
            <person name="Dirks R."/>
            <person name="Jansen H."/>
            <person name="Henkel C."/>
            <person name="Chen W.J."/>
            <person name="Zahm M."/>
            <person name="Cabau C."/>
            <person name="Klopp C."/>
            <person name="Thompson A.W."/>
            <person name="Robinson-Rechavi M."/>
            <person name="Braasch I."/>
            <person name="Lecointre G."/>
            <person name="Bobe J."/>
            <person name="Postlethwait J.H."/>
            <person name="Berthelot C."/>
            <person name="Roest Crollius H."/>
            <person name="Guiguen Y."/>
        </authorList>
    </citation>
    <scope>NUCLEOTIDE SEQUENCE</scope>
    <source>
        <strain evidence="5">NC1722</strain>
    </source>
</reference>
<comment type="caution">
    <text evidence="5">The sequence shown here is derived from an EMBL/GenBank/DDBJ whole genome shotgun (WGS) entry which is preliminary data.</text>
</comment>
<feature type="domain" description="Reverse transcriptase" evidence="4">
    <location>
        <begin position="251"/>
        <end position="330"/>
    </location>
</feature>
<evidence type="ECO:0000256" key="2">
    <source>
        <dbReference type="ARBA" id="ARBA00012180"/>
    </source>
</evidence>
<dbReference type="EMBL" id="JAINUG010000381">
    <property type="protein sequence ID" value="KAJ8372889.1"/>
    <property type="molecule type" value="Genomic_DNA"/>
</dbReference>
<accession>A0AAD7W2K9</accession>
<dbReference type="AlphaFoldDB" id="A0AAD7W2K9"/>
<evidence type="ECO:0000259" key="4">
    <source>
        <dbReference type="Pfam" id="PF00078"/>
    </source>
</evidence>
<feature type="compositionally biased region" description="Low complexity" evidence="3">
    <location>
        <begin position="145"/>
        <end position="162"/>
    </location>
</feature>
<dbReference type="SUPFAM" id="SSF56672">
    <property type="entry name" value="DNA/RNA polymerases"/>
    <property type="match status" value="2"/>
</dbReference>
<feature type="region of interest" description="Disordered" evidence="3">
    <location>
        <begin position="145"/>
        <end position="166"/>
    </location>
</feature>
<proteinExistence type="inferred from homology"/>
<dbReference type="CDD" id="cd01647">
    <property type="entry name" value="RT_LTR"/>
    <property type="match status" value="1"/>
</dbReference>
<dbReference type="Pfam" id="PF00078">
    <property type="entry name" value="RVT_1"/>
    <property type="match status" value="1"/>
</dbReference>
<name>A0AAD7W2K9_9TELE</name>
<sequence length="385" mass="42069">MSSLGVFMYILLCGYPSFYSNMGQAISPGMKRHIRMSQYKFPNPNWADVSEEDENGVAEQGHCEELGAKRVLCQADEEQIWNMAAAGVIEPSDSPWAAPAVLVKKKDDSWRFCVDYRCLNAVTRKHSYPLPCINDPSDHISSSRCTASSTWTTSSSTPATSTGPIATCGKSSPPFILDTDASNVGVGAVLSQPSDSGEQEARAQLAPTVATLRTVDGEAGCLPLSPVQVQEEQERDEWVDVAALGGETRAFGLCNAPTTFEMLMDRVLAGVPRKECLVYLNDILAHGNSFEAALGALQCVFKRVTAAGLKLHPKKCHFMRREVVFIGHKVGEDGISTMGDKVQAVRDWPTPTDERQLKIFLGQASYYRRFVRGFSCIAAPLFCLL</sequence>
<dbReference type="EC" id="3.1.26.4" evidence="2"/>
<evidence type="ECO:0000256" key="1">
    <source>
        <dbReference type="ARBA" id="ARBA00010879"/>
    </source>
</evidence>
<protein>
    <recommendedName>
        <fullName evidence="2">ribonuclease H</fullName>
        <ecNumber evidence="2">3.1.26.4</ecNumber>
    </recommendedName>
</protein>
<comment type="similarity">
    <text evidence="1">Belongs to the beta type-B retroviral polymerase family. HERV class-II K(HML-2) pol subfamily.</text>
</comment>
<dbReference type="InterPro" id="IPR043502">
    <property type="entry name" value="DNA/RNA_pol_sf"/>
</dbReference>
<evidence type="ECO:0000313" key="5">
    <source>
        <dbReference type="EMBL" id="KAJ8372889.1"/>
    </source>
</evidence>
<organism evidence="5 6">
    <name type="scientific">Aldrovandia affinis</name>
    <dbReference type="NCBI Taxonomy" id="143900"/>
    <lineage>
        <taxon>Eukaryota</taxon>
        <taxon>Metazoa</taxon>
        <taxon>Chordata</taxon>
        <taxon>Craniata</taxon>
        <taxon>Vertebrata</taxon>
        <taxon>Euteleostomi</taxon>
        <taxon>Actinopterygii</taxon>
        <taxon>Neopterygii</taxon>
        <taxon>Teleostei</taxon>
        <taxon>Notacanthiformes</taxon>
        <taxon>Halosauridae</taxon>
        <taxon>Aldrovandia</taxon>
    </lineage>
</organism>
<dbReference type="InterPro" id="IPR000477">
    <property type="entry name" value="RT_dom"/>
</dbReference>
<evidence type="ECO:0000256" key="3">
    <source>
        <dbReference type="SAM" id="MobiDB-lite"/>
    </source>
</evidence>
<dbReference type="PANTHER" id="PTHR37984:SF5">
    <property type="entry name" value="PROTEIN NYNRIN-LIKE"/>
    <property type="match status" value="1"/>
</dbReference>
<dbReference type="Gene3D" id="1.10.510.10">
    <property type="entry name" value="Transferase(Phosphotransferase) domain 1"/>
    <property type="match status" value="1"/>
</dbReference>
<dbReference type="InterPro" id="IPR043128">
    <property type="entry name" value="Rev_trsase/Diguanyl_cyclase"/>
</dbReference>
<evidence type="ECO:0000313" key="6">
    <source>
        <dbReference type="Proteomes" id="UP001221898"/>
    </source>
</evidence>
<dbReference type="Gene3D" id="3.30.70.270">
    <property type="match status" value="2"/>
</dbReference>
<dbReference type="InterPro" id="IPR050951">
    <property type="entry name" value="Retrovirus_Pol_polyprotein"/>
</dbReference>
<keyword evidence="6" id="KW-1185">Reference proteome</keyword>